<dbReference type="AlphaFoldDB" id="A0A7J7MV38"/>
<gene>
    <name evidence="1" type="ORF">GIB67_040313</name>
</gene>
<sequence>MLHALKLLRSQPHLFVSTSSCYRKTNCVRFCREAKPVSTLPDNMDKSDKQQKTARDVMSQSFGEGYAARSDEEGFGGIYGWNQSFERPDEVSGIHENHPDFDKTQGSYVAEKEKARLQTHVEEKDNVHFQTHVEEKEKVRIQTNRA</sequence>
<organism evidence="1 2">
    <name type="scientific">Kingdonia uniflora</name>
    <dbReference type="NCBI Taxonomy" id="39325"/>
    <lineage>
        <taxon>Eukaryota</taxon>
        <taxon>Viridiplantae</taxon>
        <taxon>Streptophyta</taxon>
        <taxon>Embryophyta</taxon>
        <taxon>Tracheophyta</taxon>
        <taxon>Spermatophyta</taxon>
        <taxon>Magnoliopsida</taxon>
        <taxon>Ranunculales</taxon>
        <taxon>Circaeasteraceae</taxon>
        <taxon>Kingdonia</taxon>
    </lineage>
</organism>
<dbReference type="PANTHER" id="PTHR36410">
    <property type="entry name" value="EXPRESSED PROTEIN"/>
    <property type="match status" value="1"/>
</dbReference>
<comment type="caution">
    <text evidence="1">The sequence shown here is derived from an EMBL/GenBank/DDBJ whole genome shotgun (WGS) entry which is preliminary data.</text>
</comment>
<proteinExistence type="predicted"/>
<accession>A0A7J7MV38</accession>
<protein>
    <submittedName>
        <fullName evidence="1">Uncharacterized protein</fullName>
    </submittedName>
</protein>
<name>A0A7J7MV38_9MAGN</name>
<dbReference type="Proteomes" id="UP000541444">
    <property type="component" value="Unassembled WGS sequence"/>
</dbReference>
<dbReference type="EMBL" id="JACGCM010001219">
    <property type="protein sequence ID" value="KAF6158799.1"/>
    <property type="molecule type" value="Genomic_DNA"/>
</dbReference>
<evidence type="ECO:0000313" key="1">
    <source>
        <dbReference type="EMBL" id="KAF6158799.1"/>
    </source>
</evidence>
<keyword evidence="2" id="KW-1185">Reference proteome</keyword>
<reference evidence="1 2" key="1">
    <citation type="journal article" date="2020" name="IScience">
        <title>Genome Sequencing of the Endangered Kingdonia uniflora (Circaeasteraceae, Ranunculales) Reveals Potential Mechanisms of Evolutionary Specialization.</title>
        <authorList>
            <person name="Sun Y."/>
            <person name="Deng T."/>
            <person name="Zhang A."/>
            <person name="Moore M.J."/>
            <person name="Landis J.B."/>
            <person name="Lin N."/>
            <person name="Zhang H."/>
            <person name="Zhang X."/>
            <person name="Huang J."/>
            <person name="Zhang X."/>
            <person name="Sun H."/>
            <person name="Wang H."/>
        </authorList>
    </citation>
    <scope>NUCLEOTIDE SEQUENCE [LARGE SCALE GENOMIC DNA]</scope>
    <source>
        <strain evidence="1">TB1705</strain>
        <tissue evidence="1">Leaf</tissue>
    </source>
</reference>
<dbReference type="OrthoDB" id="1702799at2759"/>
<dbReference type="PROSITE" id="PS51257">
    <property type="entry name" value="PROKAR_LIPOPROTEIN"/>
    <property type="match status" value="1"/>
</dbReference>
<evidence type="ECO:0000313" key="2">
    <source>
        <dbReference type="Proteomes" id="UP000541444"/>
    </source>
</evidence>
<dbReference type="PANTHER" id="PTHR36410:SF1">
    <property type="entry name" value="EXPRESSED PROTEIN"/>
    <property type="match status" value="1"/>
</dbReference>